<protein>
    <submittedName>
        <fullName evidence="2">Uncharacterized protein</fullName>
    </submittedName>
</protein>
<name>A0A9Q8LJ30_PASFU</name>
<dbReference type="AlphaFoldDB" id="A0A9Q8LJ30"/>
<evidence type="ECO:0000256" key="1">
    <source>
        <dbReference type="SAM" id="SignalP"/>
    </source>
</evidence>
<reference evidence="2" key="1">
    <citation type="submission" date="2021-12" db="EMBL/GenBank/DDBJ databases">
        <authorList>
            <person name="Zaccaron A."/>
            <person name="Stergiopoulos I."/>
        </authorList>
    </citation>
    <scope>NUCLEOTIDE SEQUENCE</scope>
    <source>
        <strain evidence="2">Race5_Kim</strain>
    </source>
</reference>
<evidence type="ECO:0000313" key="3">
    <source>
        <dbReference type="Proteomes" id="UP000756132"/>
    </source>
</evidence>
<dbReference type="RefSeq" id="XP_047762676.1">
    <property type="nucleotide sequence ID" value="XM_047905020.1"/>
</dbReference>
<keyword evidence="3" id="KW-1185">Reference proteome</keyword>
<dbReference type="GeneID" id="71985750"/>
<reference evidence="2" key="2">
    <citation type="journal article" date="2022" name="Microb. Genom.">
        <title>A chromosome-scale genome assembly of the tomato pathogen Cladosporium fulvum reveals a compartmentalized genome architecture and the presence of a dispensable chromosome.</title>
        <authorList>
            <person name="Zaccaron A.Z."/>
            <person name="Chen L.H."/>
            <person name="Samaras A."/>
            <person name="Stergiopoulos I."/>
        </authorList>
    </citation>
    <scope>NUCLEOTIDE SEQUENCE</scope>
    <source>
        <strain evidence="2">Race5_Kim</strain>
    </source>
</reference>
<accession>A0A9Q8LJ30</accession>
<dbReference type="KEGG" id="ffu:CLAFUR5_05872"/>
<dbReference type="SUPFAM" id="SSF51445">
    <property type="entry name" value="(Trans)glycosidases"/>
    <property type="match status" value="1"/>
</dbReference>
<feature type="signal peptide" evidence="1">
    <location>
        <begin position="1"/>
        <end position="25"/>
    </location>
</feature>
<gene>
    <name evidence="2" type="ORF">CLAFUR5_05872</name>
</gene>
<dbReference type="Proteomes" id="UP000756132">
    <property type="component" value="Chromosome 5"/>
</dbReference>
<dbReference type="Gene3D" id="3.20.20.80">
    <property type="entry name" value="Glycosidases"/>
    <property type="match status" value="1"/>
</dbReference>
<proteinExistence type="predicted"/>
<organism evidence="2 3">
    <name type="scientific">Passalora fulva</name>
    <name type="common">Tomato leaf mold</name>
    <name type="synonym">Cladosporium fulvum</name>
    <dbReference type="NCBI Taxonomy" id="5499"/>
    <lineage>
        <taxon>Eukaryota</taxon>
        <taxon>Fungi</taxon>
        <taxon>Dikarya</taxon>
        <taxon>Ascomycota</taxon>
        <taxon>Pezizomycotina</taxon>
        <taxon>Dothideomycetes</taxon>
        <taxon>Dothideomycetidae</taxon>
        <taxon>Mycosphaerellales</taxon>
        <taxon>Mycosphaerellaceae</taxon>
        <taxon>Fulvia</taxon>
    </lineage>
</organism>
<keyword evidence="1" id="KW-0732">Signal</keyword>
<feature type="chain" id="PRO_5040243690" evidence="1">
    <location>
        <begin position="26"/>
        <end position="276"/>
    </location>
</feature>
<dbReference type="InterPro" id="IPR017853">
    <property type="entry name" value="GH"/>
</dbReference>
<sequence>MLLLHGPTIVLYLCVFLLLTQLFHGHPDRPGYYSVVTSPESLPTKAPNTIEDLQTILDDVASLRLNVLYFTEDIGTRLMSIEALLSSLVAQGASLSAPSIIPNTYPIDVPLPYETPPPYPTPHNGSYHGTGITAGPTGTGYSYWQPTPSPTSSDAWDSQVTSNIAVHHRIFDNSAPLSNLCDDSNVNIVILDFLFTFANLTEGWPDMWSGKKILLRLGQAVPGTNFDVAEAELLAEQMWNLFGLKSPDYNGPRPIGDDVTVDGFEMTLNIDNPDQP</sequence>
<dbReference type="EMBL" id="CP090167">
    <property type="protein sequence ID" value="UJO18310.1"/>
    <property type="molecule type" value="Genomic_DNA"/>
</dbReference>
<dbReference type="OrthoDB" id="6020543at2759"/>
<evidence type="ECO:0000313" key="2">
    <source>
        <dbReference type="EMBL" id="UJO18310.1"/>
    </source>
</evidence>